<feature type="compositionally biased region" description="Low complexity" evidence="2">
    <location>
        <begin position="345"/>
        <end position="356"/>
    </location>
</feature>
<evidence type="ECO:0000256" key="1">
    <source>
        <dbReference type="ARBA" id="ARBA00007797"/>
    </source>
</evidence>
<dbReference type="PANTHER" id="PTHR12048">
    <property type="entry name" value="CCAAT-BINDING FACTOR-RELATED"/>
    <property type="match status" value="1"/>
</dbReference>
<feature type="region of interest" description="Disordered" evidence="2">
    <location>
        <begin position="873"/>
        <end position="922"/>
    </location>
</feature>
<dbReference type="Proteomes" id="UP000193411">
    <property type="component" value="Unassembled WGS sequence"/>
</dbReference>
<evidence type="ECO:0000313" key="4">
    <source>
        <dbReference type="EMBL" id="ORZ39809.1"/>
    </source>
</evidence>
<feature type="compositionally biased region" description="Acidic residues" evidence="2">
    <location>
        <begin position="942"/>
        <end position="953"/>
    </location>
</feature>
<sequence length="993" mass="107613">MPRPPNNKPGVPAAKPRKPVAPASATNRYLITPHPVWHEIDPETQPGRKSHSSAAGTAASTADGARRDVNGMLLRGTDLLKDEGKRFSSDKSRTGGDAAFMRTILSGGTLSDRVSALTLLVQSSPVHNMLALEQLFNLAKKKNRRMVTLVVDALKDLLTGGGLSSGGVGAAGLLPSDRKLQYFVDLVANIPRPSDAQLVMFAFEDRLKRLVFEFLGSLEQLSHDPLTYIRSKATSVFLDMLAAKPEQEANLLKLLVNKLGDQDRKLAAKASFLLHQLTTEHHPAMKLVVVKAIEEFMHRPHVGARAHYYAVITLNQLMLSHDEVAVARYLVDVYFGFFNKLANESRSNSAGDSSNNNKKDKKAESIASPIDHKILSGLLTGVNRAFPYAKDALIAEDLQAAQNSDKIQVTTDKKKAKAALASATPTSGSAPSALTTHLTSLFKITHHPFFPVRVQALSLIFQVVQSKPDMLGRYYRSLYSTLLDARHLVSAKQLSLFLNLVYRSIKADANIDRVQAFLKRVLQLAAHDRHAGFAIGALWMVALLMQQRQGAQATAVWNMINLAEDEAPLGKAYDPMHRTPEFAHAGTACMWELVALANHFHPSVQVFAAALLAGKPLAMPEGVDPLDTFTLAKFLDKFVYKKPKKNSGKKGGRGDAGGKSVVAGAMGGRTSFLPEEDAEAAAGKAGGAKGKVTKIKIGSVGTLMNSEGFVKKHVSEVAADELFFHQFFTKQSQLRPKKHASAEQKALEDAFDIANDGDDAWNPDAAGSDEDVNESDLEEGDADAGSDMDEDEIERAIRASSGFSKSHLPDDADDEDMDDDELEALKAGMAEASDDEDEGGEGWVMDEDVGQEHAGGEDDEEDMIDLEAAFADAAGMSDDEQGEGDVDAKVNFDDEQDGYDSDEETMSRRKKKKQDKAKLGYSLSGSVFASAEEFSRMIESTEGLDEEGDDEAFGDVVMASETGAKGKKRKRNAPGGVSPGGKKGGRPQKRRRR</sequence>
<feature type="region of interest" description="Disordered" evidence="2">
    <location>
        <begin position="754"/>
        <end position="861"/>
    </location>
</feature>
<gene>
    <name evidence="4" type="ORF">BCR44DRAFT_95085</name>
</gene>
<organism evidence="4 5">
    <name type="scientific">Catenaria anguillulae PL171</name>
    <dbReference type="NCBI Taxonomy" id="765915"/>
    <lineage>
        <taxon>Eukaryota</taxon>
        <taxon>Fungi</taxon>
        <taxon>Fungi incertae sedis</taxon>
        <taxon>Blastocladiomycota</taxon>
        <taxon>Blastocladiomycetes</taxon>
        <taxon>Blastocladiales</taxon>
        <taxon>Catenariaceae</taxon>
        <taxon>Catenaria</taxon>
    </lineage>
</organism>
<keyword evidence="5" id="KW-1185">Reference proteome</keyword>
<dbReference type="AlphaFoldDB" id="A0A1Y2HZ83"/>
<proteinExistence type="inferred from homology"/>
<dbReference type="STRING" id="765915.A0A1Y2HZ83"/>
<feature type="domain" description="CCAAT-binding factor" evidence="3">
    <location>
        <begin position="454"/>
        <end position="608"/>
    </location>
</feature>
<feature type="compositionally biased region" description="Acidic residues" evidence="2">
    <location>
        <begin position="832"/>
        <end position="849"/>
    </location>
</feature>
<dbReference type="SUPFAM" id="SSF48371">
    <property type="entry name" value="ARM repeat"/>
    <property type="match status" value="1"/>
</dbReference>
<feature type="compositionally biased region" description="Basic residues" evidence="2">
    <location>
        <begin position="983"/>
        <end position="993"/>
    </location>
</feature>
<protein>
    <submittedName>
        <fullName evidence="4">CBF/Mak21 family-domain-containing protein</fullName>
    </submittedName>
</protein>
<name>A0A1Y2HZ83_9FUNG</name>
<accession>A0A1Y2HZ83</accession>
<dbReference type="GO" id="GO:0005634">
    <property type="term" value="C:nucleus"/>
    <property type="evidence" value="ECO:0007669"/>
    <property type="project" value="TreeGrafter"/>
</dbReference>
<dbReference type="Pfam" id="PF03914">
    <property type="entry name" value="CBF"/>
    <property type="match status" value="1"/>
</dbReference>
<evidence type="ECO:0000259" key="3">
    <source>
        <dbReference type="Pfam" id="PF03914"/>
    </source>
</evidence>
<dbReference type="InterPro" id="IPR005612">
    <property type="entry name" value="CCAAT-binding_factor"/>
</dbReference>
<feature type="compositionally biased region" description="Low complexity" evidence="2">
    <location>
        <begin position="8"/>
        <end position="25"/>
    </location>
</feature>
<feature type="region of interest" description="Disordered" evidence="2">
    <location>
        <begin position="939"/>
        <end position="993"/>
    </location>
</feature>
<comment type="similarity">
    <text evidence="1">Belongs to the CBF/MAK21 family.</text>
</comment>
<feature type="compositionally biased region" description="Low complexity" evidence="2">
    <location>
        <begin position="53"/>
        <end position="63"/>
    </location>
</feature>
<dbReference type="InterPro" id="IPR016024">
    <property type="entry name" value="ARM-type_fold"/>
</dbReference>
<feature type="region of interest" description="Disordered" evidence="2">
    <location>
        <begin position="345"/>
        <end position="364"/>
    </location>
</feature>
<dbReference type="InterPro" id="IPR040155">
    <property type="entry name" value="CEBPZ/Mak21-like"/>
</dbReference>
<evidence type="ECO:0000313" key="5">
    <source>
        <dbReference type="Proteomes" id="UP000193411"/>
    </source>
</evidence>
<dbReference type="PANTHER" id="PTHR12048:SF0">
    <property type="entry name" value="CCAAT_ENHANCER-BINDING PROTEIN ZETA"/>
    <property type="match status" value="1"/>
</dbReference>
<feature type="region of interest" description="Disordered" evidence="2">
    <location>
        <begin position="1"/>
        <end position="26"/>
    </location>
</feature>
<feature type="compositionally biased region" description="Acidic residues" evidence="2">
    <location>
        <begin position="893"/>
        <end position="904"/>
    </location>
</feature>
<dbReference type="EMBL" id="MCFL01000004">
    <property type="protein sequence ID" value="ORZ39809.1"/>
    <property type="molecule type" value="Genomic_DNA"/>
</dbReference>
<evidence type="ECO:0000256" key="2">
    <source>
        <dbReference type="SAM" id="MobiDB-lite"/>
    </source>
</evidence>
<feature type="compositionally biased region" description="Acidic residues" evidence="2">
    <location>
        <begin position="754"/>
        <end position="793"/>
    </location>
</feature>
<comment type="caution">
    <text evidence="4">The sequence shown here is derived from an EMBL/GenBank/DDBJ whole genome shotgun (WGS) entry which is preliminary data.</text>
</comment>
<reference evidence="4 5" key="1">
    <citation type="submission" date="2016-07" db="EMBL/GenBank/DDBJ databases">
        <title>Pervasive Adenine N6-methylation of Active Genes in Fungi.</title>
        <authorList>
            <consortium name="DOE Joint Genome Institute"/>
            <person name="Mondo S.J."/>
            <person name="Dannebaum R.O."/>
            <person name="Kuo R.C."/>
            <person name="Labutti K."/>
            <person name="Haridas S."/>
            <person name="Kuo A."/>
            <person name="Salamov A."/>
            <person name="Ahrendt S.R."/>
            <person name="Lipzen A."/>
            <person name="Sullivan W."/>
            <person name="Andreopoulos W.B."/>
            <person name="Clum A."/>
            <person name="Lindquist E."/>
            <person name="Daum C."/>
            <person name="Ramamoorthy G.K."/>
            <person name="Gryganskyi A."/>
            <person name="Culley D."/>
            <person name="Magnuson J.K."/>
            <person name="James T.Y."/>
            <person name="O'Malley M.A."/>
            <person name="Stajich J.E."/>
            <person name="Spatafora J.W."/>
            <person name="Visel A."/>
            <person name="Grigoriev I.V."/>
        </authorList>
    </citation>
    <scope>NUCLEOTIDE SEQUENCE [LARGE SCALE GENOMIC DNA]</scope>
    <source>
        <strain evidence="4 5">PL171</strain>
    </source>
</reference>
<feature type="compositionally biased region" description="Acidic residues" evidence="2">
    <location>
        <begin position="811"/>
        <end position="822"/>
    </location>
</feature>
<feature type="region of interest" description="Disordered" evidence="2">
    <location>
        <begin position="38"/>
        <end position="68"/>
    </location>
</feature>
<dbReference type="OrthoDB" id="28947at2759"/>